<evidence type="ECO:0000313" key="1">
    <source>
        <dbReference type="EMBL" id="TGB06935.1"/>
    </source>
</evidence>
<gene>
    <name evidence="1" type="ORF">E4099_17795</name>
</gene>
<evidence type="ECO:0000313" key="2">
    <source>
        <dbReference type="Proteomes" id="UP000297948"/>
    </source>
</evidence>
<dbReference type="RefSeq" id="WP_135340065.1">
    <property type="nucleotide sequence ID" value="NZ_JBHLTX010000001.1"/>
</dbReference>
<evidence type="ECO:0008006" key="3">
    <source>
        <dbReference type="Google" id="ProtNLM"/>
    </source>
</evidence>
<accession>A0A4Z0HAL3</accession>
<dbReference type="AlphaFoldDB" id="A0A4Z0HAL3"/>
<sequence>MSTSTICAVAPDRTSVYRYDGSGSSWTNIGGPGSQSFIQVWGGGWGLVATAYGPNEYSYSGESGEWELISPTNGPASEGGSHIVTDDTVYKLLSTVGGGDMYEFDGFDGSEPSWSRIRGPARQAWGGSWGLVAQDSQTFDAYRYTGNPGDWDLIAPDSYEFAVGADTVYRLATDKNTVYQYDGFGNTWTPIGGAASSIAAGGWGLVATAPPEANFDLYAYTGNPGAWRLIGGPRNAFLEITDETVYGLAFDNSAVYRYDGKGTSWTRIGGPAYQIAAIG</sequence>
<dbReference type="Proteomes" id="UP000297948">
    <property type="component" value="Unassembled WGS sequence"/>
</dbReference>
<comment type="caution">
    <text evidence="1">The sequence shown here is derived from an EMBL/GenBank/DDBJ whole genome shotgun (WGS) entry which is preliminary data.</text>
</comment>
<organism evidence="1 2">
    <name type="scientific">Streptomyces palmae</name>
    <dbReference type="NCBI Taxonomy" id="1701085"/>
    <lineage>
        <taxon>Bacteria</taxon>
        <taxon>Bacillati</taxon>
        <taxon>Actinomycetota</taxon>
        <taxon>Actinomycetes</taxon>
        <taxon>Kitasatosporales</taxon>
        <taxon>Streptomycetaceae</taxon>
        <taxon>Streptomyces</taxon>
    </lineage>
</organism>
<dbReference type="EMBL" id="SRID01000161">
    <property type="protein sequence ID" value="TGB06935.1"/>
    <property type="molecule type" value="Genomic_DNA"/>
</dbReference>
<protein>
    <recommendedName>
        <fullName evidence="3">Tachylectin 2 domain-containing protein</fullName>
    </recommendedName>
</protein>
<keyword evidence="2" id="KW-1185">Reference proteome</keyword>
<reference evidence="1 2" key="1">
    <citation type="submission" date="2019-03" db="EMBL/GenBank/DDBJ databases">
        <authorList>
            <person name="Gonzalez-Pimentel J.L."/>
        </authorList>
    </citation>
    <scope>NUCLEOTIDE SEQUENCE [LARGE SCALE GENOMIC DNA]</scope>
    <source>
        <strain evidence="1 2">JCM 31289</strain>
    </source>
</reference>
<dbReference type="OrthoDB" id="3679112at2"/>
<name>A0A4Z0HAL3_9ACTN</name>
<proteinExistence type="predicted"/>